<dbReference type="AlphaFoldDB" id="A0AAW0ZQF5"/>
<dbReference type="Proteomes" id="UP001432146">
    <property type="component" value="Unassembled WGS sequence"/>
</dbReference>
<evidence type="ECO:0000313" key="1">
    <source>
        <dbReference type="EMBL" id="KAK9299838.1"/>
    </source>
</evidence>
<comment type="caution">
    <text evidence="1">The sequence shown here is derived from an EMBL/GenBank/DDBJ whole genome shotgun (WGS) entry which is preliminary data.</text>
</comment>
<gene>
    <name evidence="1" type="ORF">QLX08_007285</name>
</gene>
<dbReference type="EMBL" id="JAWNGG020000140">
    <property type="protein sequence ID" value="KAK9299838.1"/>
    <property type="molecule type" value="Genomic_DNA"/>
</dbReference>
<accession>A0AAW0ZQF5</accession>
<evidence type="ECO:0000313" key="2">
    <source>
        <dbReference type="Proteomes" id="UP001432146"/>
    </source>
</evidence>
<reference evidence="1 2" key="1">
    <citation type="submission" date="2024-05" db="EMBL/GenBank/DDBJ databases">
        <title>The nuclear and mitochondrial genome assemblies of Tetragonisca angustula (Apidae: Meliponini), a tiny yet remarkable pollinator in the Neotropics.</title>
        <authorList>
            <person name="Ferrari R."/>
            <person name="Ricardo P.C."/>
            <person name="Dias F.C."/>
            <person name="Araujo N.S."/>
            <person name="Soares D.O."/>
            <person name="Zhou Q.-S."/>
            <person name="Zhu C.-D."/>
            <person name="Coutinho L."/>
            <person name="Airas M.C."/>
            <person name="Batista T.M."/>
        </authorList>
    </citation>
    <scope>NUCLEOTIDE SEQUENCE [LARGE SCALE GENOMIC DNA]</scope>
    <source>
        <strain evidence="1">ASF017062</strain>
        <tissue evidence="1">Abdomen</tissue>
    </source>
</reference>
<protein>
    <submittedName>
        <fullName evidence="1">Uncharacterized protein</fullName>
    </submittedName>
</protein>
<name>A0AAW0ZQF5_9HYME</name>
<proteinExistence type="predicted"/>
<keyword evidence="2" id="KW-1185">Reference proteome</keyword>
<sequence length="177" mass="19966">MPCSCAQRECAHDVSEHSEDLSSTPEGLWQTPTDRSVRQTNSEFCSPGCVTPSTPISSRRKLFVTAPPATPAAPVALRQLRRRHDLRSGVAIASRRLDFDTIMSLDEEDVSLELDESQLMREAPCPLPSSTFRTPEIQRRRRILPPTLFRPRARTPPVRQHLPRIARMTPCGKCLRI</sequence>
<organism evidence="1 2">
    <name type="scientific">Tetragonisca angustula</name>
    <dbReference type="NCBI Taxonomy" id="166442"/>
    <lineage>
        <taxon>Eukaryota</taxon>
        <taxon>Metazoa</taxon>
        <taxon>Ecdysozoa</taxon>
        <taxon>Arthropoda</taxon>
        <taxon>Hexapoda</taxon>
        <taxon>Insecta</taxon>
        <taxon>Pterygota</taxon>
        <taxon>Neoptera</taxon>
        <taxon>Endopterygota</taxon>
        <taxon>Hymenoptera</taxon>
        <taxon>Apocrita</taxon>
        <taxon>Aculeata</taxon>
        <taxon>Apoidea</taxon>
        <taxon>Anthophila</taxon>
        <taxon>Apidae</taxon>
        <taxon>Tetragonisca</taxon>
    </lineage>
</organism>